<dbReference type="Pfam" id="PF01868">
    <property type="entry name" value="RNase_P-MRP_p29"/>
    <property type="match status" value="1"/>
</dbReference>
<dbReference type="SUPFAM" id="SSF101744">
    <property type="entry name" value="Rof/RNase P subunit-like"/>
    <property type="match status" value="1"/>
</dbReference>
<dbReference type="PANTHER" id="PTHR13348:SF0">
    <property type="entry name" value="RIBONUCLEASE P PROTEIN SUBUNIT P29"/>
    <property type="match status" value="1"/>
</dbReference>
<sequence length="347" mass="37963">MSTGGKGGGKKRPRADLLSTLDAAFASTAQSTDSKYTAQAAAQAVPQQHKQQAYQQLKRKRKDEAKRVTDGNGRRQKGRDRTAEESEAKRGKKQTEAAYEKMSTELLAIGLKDCSLQAQVPTTLTKPRVLHETLKNYLETVTHGTKADSSAVGSLKNKVLSLDNPFKKSAAAATVAKTIAAASRNQTAKLLSARQRRALGLHLLRGEIHYSHAEMLKEIWTRYVLQVIASDLSDVHHVSEEAQRTRNAKVHMKLKYLDLSGCPLEVVQAPNPCTVGLHGIVVAETRQTLQLCSPTPSTNNNNNNSNSHGSLRTVVKSSSRFKVRLSATRTLFLDSAWFADRAAVANQ</sequence>
<dbReference type="InterPro" id="IPR023534">
    <property type="entry name" value="Rof/RNase_P-like"/>
</dbReference>
<protein>
    <submittedName>
        <fullName evidence="4">Uncharacterized protein</fullName>
    </submittedName>
</protein>
<evidence type="ECO:0000256" key="3">
    <source>
        <dbReference type="SAM" id="MobiDB-lite"/>
    </source>
</evidence>
<name>A0AAV0T4S8_HYABA</name>
<accession>A0AAV0T4S8</accession>
<feature type="compositionally biased region" description="Basic and acidic residues" evidence="3">
    <location>
        <begin position="62"/>
        <end position="97"/>
    </location>
</feature>
<comment type="similarity">
    <text evidence="2">Belongs to the eukaryotic/archaeal RNase P protein component 1 family.</text>
</comment>
<dbReference type="PANTHER" id="PTHR13348">
    <property type="entry name" value="RIBONUCLEASE P SUBUNIT P29"/>
    <property type="match status" value="1"/>
</dbReference>
<organism evidence="4 5">
    <name type="scientific">Hyaloperonospora brassicae</name>
    <name type="common">Brassica downy mildew</name>
    <name type="synonym">Peronospora brassicae</name>
    <dbReference type="NCBI Taxonomy" id="162125"/>
    <lineage>
        <taxon>Eukaryota</taxon>
        <taxon>Sar</taxon>
        <taxon>Stramenopiles</taxon>
        <taxon>Oomycota</taxon>
        <taxon>Peronosporomycetes</taxon>
        <taxon>Peronosporales</taxon>
        <taxon>Peronosporaceae</taxon>
        <taxon>Hyaloperonospora</taxon>
    </lineage>
</organism>
<evidence type="ECO:0000313" key="5">
    <source>
        <dbReference type="Proteomes" id="UP001162031"/>
    </source>
</evidence>
<gene>
    <name evidence="4" type="ORF">HBR001_LOCUS854</name>
</gene>
<dbReference type="Proteomes" id="UP001162031">
    <property type="component" value="Unassembled WGS sequence"/>
</dbReference>
<dbReference type="Gene3D" id="2.30.30.210">
    <property type="entry name" value="Ribonuclease P/MRP, subunit p29"/>
    <property type="match status" value="1"/>
</dbReference>
<dbReference type="InterPro" id="IPR036980">
    <property type="entry name" value="RNase_P/MRP_Rpp29_sf"/>
</dbReference>
<dbReference type="AlphaFoldDB" id="A0AAV0T4S8"/>
<dbReference type="GO" id="GO:0006364">
    <property type="term" value="P:rRNA processing"/>
    <property type="evidence" value="ECO:0007669"/>
    <property type="project" value="TreeGrafter"/>
</dbReference>
<dbReference type="GO" id="GO:0005634">
    <property type="term" value="C:nucleus"/>
    <property type="evidence" value="ECO:0007669"/>
    <property type="project" value="UniProtKB-SubCell"/>
</dbReference>
<dbReference type="InterPro" id="IPR002730">
    <property type="entry name" value="Rpp29/RNP1"/>
</dbReference>
<reference evidence="4" key="1">
    <citation type="submission" date="2022-12" db="EMBL/GenBank/DDBJ databases">
        <authorList>
            <person name="Webb A."/>
        </authorList>
    </citation>
    <scope>NUCLEOTIDE SEQUENCE</scope>
    <source>
        <strain evidence="4">Hp1</strain>
    </source>
</reference>
<comment type="caution">
    <text evidence="4">The sequence shown here is derived from an EMBL/GenBank/DDBJ whole genome shotgun (WGS) entry which is preliminary data.</text>
</comment>
<dbReference type="GO" id="GO:0033204">
    <property type="term" value="F:ribonuclease P RNA binding"/>
    <property type="evidence" value="ECO:0007669"/>
    <property type="project" value="InterPro"/>
</dbReference>
<dbReference type="GO" id="GO:0001682">
    <property type="term" value="P:tRNA 5'-leader removal"/>
    <property type="evidence" value="ECO:0007669"/>
    <property type="project" value="InterPro"/>
</dbReference>
<dbReference type="GO" id="GO:0030677">
    <property type="term" value="C:ribonuclease P complex"/>
    <property type="evidence" value="ECO:0007669"/>
    <property type="project" value="InterPro"/>
</dbReference>
<feature type="region of interest" description="Disordered" evidence="3">
    <location>
        <begin position="39"/>
        <end position="97"/>
    </location>
</feature>
<evidence type="ECO:0000256" key="2">
    <source>
        <dbReference type="ARBA" id="ARBA00006181"/>
    </source>
</evidence>
<evidence type="ECO:0000256" key="1">
    <source>
        <dbReference type="ARBA" id="ARBA00004123"/>
    </source>
</evidence>
<dbReference type="GO" id="GO:0000172">
    <property type="term" value="C:ribonuclease MRP complex"/>
    <property type="evidence" value="ECO:0007669"/>
    <property type="project" value="InterPro"/>
</dbReference>
<dbReference type="EMBL" id="CANTFL010000086">
    <property type="protein sequence ID" value="CAI5712476.1"/>
    <property type="molecule type" value="Genomic_DNA"/>
</dbReference>
<evidence type="ECO:0000313" key="4">
    <source>
        <dbReference type="EMBL" id="CAI5712476.1"/>
    </source>
</evidence>
<keyword evidence="5" id="KW-1185">Reference proteome</keyword>
<proteinExistence type="inferred from homology"/>
<dbReference type="InterPro" id="IPR016848">
    <property type="entry name" value="RNase_P/MRP_Rpp29-subunit"/>
</dbReference>
<feature type="compositionally biased region" description="Low complexity" evidence="3">
    <location>
        <begin position="39"/>
        <end position="56"/>
    </location>
</feature>
<comment type="subcellular location">
    <subcellularLocation>
        <location evidence="1">Nucleus</location>
    </subcellularLocation>
</comment>